<protein>
    <recommendedName>
        <fullName evidence="7">Pyridoxal 5'-phosphate synthase subunit PdxT</fullName>
        <ecNumber evidence="7">4.3.3.6</ecNumber>
    </recommendedName>
    <alternativeName>
        <fullName evidence="7">Pdx2</fullName>
    </alternativeName>
    <alternativeName>
        <fullName evidence="7">Pyridoxal 5'-phosphate synthase glutaminase subunit</fullName>
        <ecNumber evidence="7">3.5.1.2</ecNumber>
    </alternativeName>
</protein>
<dbReference type="FunFam" id="3.40.50.880:FF:000041">
    <property type="entry name" value="Glutamine amidotransferase subunit pdxT, putative"/>
    <property type="match status" value="1"/>
</dbReference>
<dbReference type="SUPFAM" id="SSF52317">
    <property type="entry name" value="Class I glutamine amidotransferase-like"/>
    <property type="match status" value="1"/>
</dbReference>
<dbReference type="Gene3D" id="3.40.50.880">
    <property type="match status" value="1"/>
</dbReference>
<dbReference type="Proteomes" id="UP000193969">
    <property type="component" value="Unassembled WGS sequence"/>
</dbReference>
<dbReference type="HAMAP" id="MF_01615">
    <property type="entry name" value="PdxT"/>
    <property type="match status" value="1"/>
</dbReference>
<evidence type="ECO:0000256" key="2">
    <source>
        <dbReference type="ARBA" id="ARBA00022801"/>
    </source>
</evidence>
<comment type="function">
    <text evidence="7">Catalyzes the hydrolysis of glutamine to glutamate and ammonia as part of the biosynthesis of pyridoxal 5'-phosphate. The resulting ammonia molecule is channeled to the active site of PdxS.</text>
</comment>
<feature type="active site" description="Nucleophile" evidence="7 8">
    <location>
        <position position="94"/>
    </location>
</feature>
<keyword evidence="5 7" id="KW-0456">Lyase</keyword>
<dbReference type="EC" id="4.3.3.6" evidence="7"/>
<gene>
    <name evidence="7" type="primary">pdxT</name>
    <name evidence="10" type="ORF">SAMN06264941_0117</name>
</gene>
<dbReference type="InterPro" id="IPR021196">
    <property type="entry name" value="PdxT/SNO_CS"/>
</dbReference>
<dbReference type="GO" id="GO:0042823">
    <property type="term" value="P:pyridoxal phosphate biosynthetic process"/>
    <property type="evidence" value="ECO:0007669"/>
    <property type="project" value="UniProtKB-UniRule"/>
</dbReference>
<dbReference type="PROSITE" id="PS51273">
    <property type="entry name" value="GATASE_TYPE_1"/>
    <property type="match status" value="1"/>
</dbReference>
<name>A0A1X7MVT8_9EURY</name>
<dbReference type="PANTHER" id="PTHR31559">
    <property type="entry name" value="PYRIDOXAL 5'-PHOSPHATE SYNTHASE SUBUNIT SNO"/>
    <property type="match status" value="1"/>
</dbReference>
<dbReference type="PROSITE" id="PS01236">
    <property type="entry name" value="PDXT_SNO_1"/>
    <property type="match status" value="1"/>
</dbReference>
<feature type="binding site" evidence="7 9">
    <location>
        <position position="125"/>
    </location>
    <ligand>
        <name>L-glutamine</name>
        <dbReference type="ChEBI" id="CHEBI:58359"/>
    </ligand>
</feature>
<dbReference type="GO" id="GO:1903600">
    <property type="term" value="C:glutaminase complex"/>
    <property type="evidence" value="ECO:0007669"/>
    <property type="project" value="TreeGrafter"/>
</dbReference>
<dbReference type="EMBL" id="FXBN01000001">
    <property type="protein sequence ID" value="SMH28990.1"/>
    <property type="molecule type" value="Genomic_DNA"/>
</dbReference>
<comment type="catalytic activity">
    <reaction evidence="6 7">
        <text>L-glutamine + H2O = L-glutamate + NH4(+)</text>
        <dbReference type="Rhea" id="RHEA:15889"/>
        <dbReference type="ChEBI" id="CHEBI:15377"/>
        <dbReference type="ChEBI" id="CHEBI:28938"/>
        <dbReference type="ChEBI" id="CHEBI:29985"/>
        <dbReference type="ChEBI" id="CHEBI:58359"/>
        <dbReference type="EC" id="3.5.1.2"/>
    </reaction>
</comment>
<evidence type="ECO:0000256" key="8">
    <source>
        <dbReference type="PIRSR" id="PIRSR005639-1"/>
    </source>
</evidence>
<evidence type="ECO:0000256" key="9">
    <source>
        <dbReference type="PIRSR" id="PIRSR005639-2"/>
    </source>
</evidence>
<evidence type="ECO:0000256" key="5">
    <source>
        <dbReference type="ARBA" id="ARBA00023239"/>
    </source>
</evidence>
<comment type="pathway">
    <text evidence="7">Cofactor biosynthesis; pyridoxal 5'-phosphate biosynthesis.</text>
</comment>
<evidence type="ECO:0000313" key="11">
    <source>
        <dbReference type="Proteomes" id="UP000193969"/>
    </source>
</evidence>
<dbReference type="GO" id="GO:0036381">
    <property type="term" value="F:pyridoxal 5'-phosphate synthase (glutamine hydrolysing) activity"/>
    <property type="evidence" value="ECO:0007669"/>
    <property type="project" value="UniProtKB-UniRule"/>
</dbReference>
<dbReference type="GO" id="GO:0006543">
    <property type="term" value="P:L-glutamine catabolic process"/>
    <property type="evidence" value="ECO:0007669"/>
    <property type="project" value="UniProtKB-UniRule"/>
</dbReference>
<evidence type="ECO:0000313" key="10">
    <source>
        <dbReference type="EMBL" id="SMH28990.1"/>
    </source>
</evidence>
<feature type="active site" description="Charge relay system" evidence="7 8">
    <location>
        <position position="189"/>
    </location>
</feature>
<comment type="catalytic activity">
    <reaction evidence="7">
        <text>aldehydo-D-ribose 5-phosphate + D-glyceraldehyde 3-phosphate + L-glutamine = pyridoxal 5'-phosphate + L-glutamate + phosphate + 3 H2O + H(+)</text>
        <dbReference type="Rhea" id="RHEA:31507"/>
        <dbReference type="ChEBI" id="CHEBI:15377"/>
        <dbReference type="ChEBI" id="CHEBI:15378"/>
        <dbReference type="ChEBI" id="CHEBI:29985"/>
        <dbReference type="ChEBI" id="CHEBI:43474"/>
        <dbReference type="ChEBI" id="CHEBI:58273"/>
        <dbReference type="ChEBI" id="CHEBI:58359"/>
        <dbReference type="ChEBI" id="CHEBI:59776"/>
        <dbReference type="ChEBI" id="CHEBI:597326"/>
        <dbReference type="EC" id="4.3.3.6"/>
    </reaction>
</comment>
<evidence type="ECO:0000256" key="1">
    <source>
        <dbReference type="ARBA" id="ARBA00008345"/>
    </source>
</evidence>
<evidence type="ECO:0000256" key="3">
    <source>
        <dbReference type="ARBA" id="ARBA00022898"/>
    </source>
</evidence>
<feature type="binding site" evidence="7 9">
    <location>
        <begin position="62"/>
        <end position="64"/>
    </location>
    <ligand>
        <name>L-glutamine</name>
        <dbReference type="ChEBI" id="CHEBI:58359"/>
    </ligand>
</feature>
<dbReference type="GO" id="GO:0005829">
    <property type="term" value="C:cytosol"/>
    <property type="evidence" value="ECO:0007669"/>
    <property type="project" value="TreeGrafter"/>
</dbReference>
<keyword evidence="2 7" id="KW-0378">Hydrolase</keyword>
<dbReference type="NCBIfam" id="TIGR03800">
    <property type="entry name" value="PLP_synth_Pdx2"/>
    <property type="match status" value="1"/>
</dbReference>
<dbReference type="GO" id="GO:0004359">
    <property type="term" value="F:glutaminase activity"/>
    <property type="evidence" value="ECO:0007669"/>
    <property type="project" value="UniProtKB-UniRule"/>
</dbReference>
<organism evidence="10 11">
    <name type="scientific">Methanohalophilus portucalensis FDF-1</name>
    <dbReference type="NCBI Taxonomy" id="523843"/>
    <lineage>
        <taxon>Archaea</taxon>
        <taxon>Methanobacteriati</taxon>
        <taxon>Methanobacteriota</taxon>
        <taxon>Stenosarchaea group</taxon>
        <taxon>Methanomicrobia</taxon>
        <taxon>Methanosarcinales</taxon>
        <taxon>Methanosarcinaceae</taxon>
        <taxon>Methanohalophilus</taxon>
    </lineage>
</organism>
<keyword evidence="11" id="KW-1185">Reference proteome</keyword>
<keyword evidence="4 7" id="KW-0315">Glutamine amidotransferase</keyword>
<keyword evidence="3 7" id="KW-0663">Pyridoxal phosphate</keyword>
<feature type="active site" description="Charge relay system" evidence="7 8">
    <location>
        <position position="191"/>
    </location>
</feature>
<feature type="binding site" evidence="7 9">
    <location>
        <begin position="153"/>
        <end position="154"/>
    </location>
    <ligand>
        <name>L-glutamine</name>
        <dbReference type="ChEBI" id="CHEBI:58359"/>
    </ligand>
</feature>
<evidence type="ECO:0000256" key="7">
    <source>
        <dbReference type="HAMAP-Rule" id="MF_01615"/>
    </source>
</evidence>
<evidence type="ECO:0000256" key="4">
    <source>
        <dbReference type="ARBA" id="ARBA00022962"/>
    </source>
</evidence>
<dbReference type="PANTHER" id="PTHR31559:SF0">
    <property type="entry name" value="PYRIDOXAL 5'-PHOSPHATE SYNTHASE SUBUNIT SNO1-RELATED"/>
    <property type="match status" value="1"/>
</dbReference>
<reference evidence="11" key="1">
    <citation type="submission" date="2017-04" db="EMBL/GenBank/DDBJ databases">
        <authorList>
            <person name="Varghese N."/>
            <person name="Submissions S."/>
        </authorList>
    </citation>
    <scope>NUCLEOTIDE SEQUENCE [LARGE SCALE GENOMIC DNA]</scope>
    <source>
        <strain evidence="11">FDF-1</strain>
    </source>
</reference>
<dbReference type="UniPathway" id="UPA00245"/>
<sequence>MAGKLSTVKLMRIGIIAIQGDVSEHVDAVERALCERGIEGEVLEIRHEGIVPRCDAVILPGGESTTLGRLIEREGIAGEIQNAAKNGIPVLGTCAGLILVATRGDEQVHKTHQHLLGLMDVKVNRNAFGRQRESFEVDLDLPFLDSPYTAIFIRAPAIMDAGPEVDVLSTINGRIVAARQNNVLALAFHPELTPDLRLHHYFLDMISVT</sequence>
<dbReference type="CDD" id="cd01749">
    <property type="entry name" value="GATase1_PB"/>
    <property type="match status" value="1"/>
</dbReference>
<dbReference type="EC" id="3.5.1.2" evidence="7"/>
<dbReference type="PROSITE" id="PS51130">
    <property type="entry name" value="PDXT_SNO_2"/>
    <property type="match status" value="1"/>
</dbReference>
<comment type="subunit">
    <text evidence="7">In the presence of PdxS, forms a dodecamer of heterodimers. Only shows activity in the heterodimer.</text>
</comment>
<dbReference type="PIRSF" id="PIRSF005639">
    <property type="entry name" value="Glut_amidoT_SNO"/>
    <property type="match status" value="1"/>
</dbReference>
<comment type="similarity">
    <text evidence="1 7">Belongs to the glutaminase PdxT/SNO family.</text>
</comment>
<evidence type="ECO:0000256" key="6">
    <source>
        <dbReference type="ARBA" id="ARBA00049534"/>
    </source>
</evidence>
<dbReference type="InterPro" id="IPR029062">
    <property type="entry name" value="Class_I_gatase-like"/>
</dbReference>
<proteinExistence type="inferred from homology"/>
<dbReference type="Pfam" id="PF01174">
    <property type="entry name" value="SNO"/>
    <property type="match status" value="1"/>
</dbReference>
<dbReference type="InterPro" id="IPR002161">
    <property type="entry name" value="PdxT/SNO"/>
</dbReference>
<dbReference type="GO" id="GO:0008614">
    <property type="term" value="P:pyridoxine metabolic process"/>
    <property type="evidence" value="ECO:0007669"/>
    <property type="project" value="TreeGrafter"/>
</dbReference>
<accession>A0A1X7MVT8</accession>
<dbReference type="AlphaFoldDB" id="A0A1X7MVT8"/>